<reference evidence="14" key="1">
    <citation type="submission" date="2009-12" db="EMBL/GenBank/DDBJ databases">
        <title>Complete sequence of Treponema azotonutricium strain ZAS-9.</title>
        <authorList>
            <person name="Tetu S.G."/>
            <person name="Matson E."/>
            <person name="Ren Q."/>
            <person name="Seshadri R."/>
            <person name="Elbourne L."/>
            <person name="Hassan K.A."/>
            <person name="Durkin A."/>
            <person name="Radune D."/>
            <person name="Mohamoud Y."/>
            <person name="Shay R."/>
            <person name="Jin S."/>
            <person name="Zhang X."/>
            <person name="Lucey K."/>
            <person name="Ballor N.R."/>
            <person name="Ottesen E."/>
            <person name="Rosenthal R."/>
            <person name="Allen A."/>
            <person name="Leadbetter J.R."/>
            <person name="Paulsen I.T."/>
        </authorList>
    </citation>
    <scope>NUCLEOTIDE SEQUENCE [LARGE SCALE GENOMIC DNA]</scope>
    <source>
        <strain evidence="14">ATCC BAA-888 / DSM 13862 / ZAS-9</strain>
    </source>
</reference>
<dbReference type="HAMAP" id="MF_01025">
    <property type="entry name" value="LeuA_type1"/>
    <property type="match status" value="1"/>
</dbReference>
<dbReference type="CDD" id="cd07940">
    <property type="entry name" value="DRE_TIM_IPMS"/>
    <property type="match status" value="1"/>
</dbReference>
<evidence type="ECO:0000259" key="12">
    <source>
        <dbReference type="PROSITE" id="PS50991"/>
    </source>
</evidence>
<keyword evidence="13" id="KW-0012">Acyltransferase</keyword>
<comment type="subunit">
    <text evidence="11">Homodimer.</text>
</comment>
<dbReference type="Pfam" id="PF22617">
    <property type="entry name" value="HCS_D2"/>
    <property type="match status" value="1"/>
</dbReference>
<evidence type="ECO:0000256" key="7">
    <source>
        <dbReference type="ARBA" id="ARBA00022679"/>
    </source>
</evidence>
<dbReference type="EMBL" id="CP001841">
    <property type="protein sequence ID" value="AEF81569.1"/>
    <property type="molecule type" value="Genomic_DNA"/>
</dbReference>
<dbReference type="PROSITE" id="PS00815">
    <property type="entry name" value="AIPM_HOMOCIT_SYNTH_1"/>
    <property type="match status" value="1"/>
</dbReference>
<feature type="region of interest" description="Regulatory domain" evidence="11">
    <location>
        <begin position="391"/>
        <end position="512"/>
    </location>
</feature>
<evidence type="ECO:0000313" key="13">
    <source>
        <dbReference type="EMBL" id="AEF81569.1"/>
    </source>
</evidence>
<reference evidence="13 14" key="2">
    <citation type="journal article" date="2011" name="ISME J.">
        <title>RNA-seq reveals cooperative metabolic interactions between two termite-gut spirochete species in co-culture.</title>
        <authorList>
            <person name="Rosenthal A.Z."/>
            <person name="Matson E.G."/>
            <person name="Eldar A."/>
            <person name="Leadbetter J.R."/>
        </authorList>
    </citation>
    <scope>NUCLEOTIDE SEQUENCE [LARGE SCALE GENOMIC DNA]</scope>
    <source>
        <strain evidence="14">ATCC BAA-888 / DSM 13862 / ZAS-9</strain>
    </source>
</reference>
<dbReference type="Gene3D" id="1.10.238.260">
    <property type="match status" value="1"/>
</dbReference>
<dbReference type="AlphaFoldDB" id="F5YB42"/>
<comment type="cofactor">
    <cofactor evidence="11">
        <name>Mn(2+)</name>
        <dbReference type="ChEBI" id="CHEBI:29035"/>
    </cofactor>
</comment>
<dbReference type="KEGG" id="taz:TREAZ_3027"/>
<dbReference type="HOGENOM" id="CLU_022158_0_1_12"/>
<dbReference type="PROSITE" id="PS00816">
    <property type="entry name" value="AIPM_HOMOCIT_SYNTH_2"/>
    <property type="match status" value="1"/>
</dbReference>
<dbReference type="eggNOG" id="COG0119">
    <property type="taxonomic scope" value="Bacteria"/>
</dbReference>
<evidence type="ECO:0000256" key="3">
    <source>
        <dbReference type="ARBA" id="ARBA00012973"/>
    </source>
</evidence>
<keyword evidence="7 11" id="KW-0808">Transferase</keyword>
<dbReference type="NCBIfam" id="TIGR00973">
    <property type="entry name" value="leuA_bact"/>
    <property type="match status" value="1"/>
</dbReference>
<dbReference type="InterPro" id="IPR000891">
    <property type="entry name" value="PYR_CT"/>
</dbReference>
<dbReference type="InterPro" id="IPR005671">
    <property type="entry name" value="LeuA_bact_synth"/>
</dbReference>
<keyword evidence="9 11" id="KW-0464">Manganese</keyword>
<comment type="similarity">
    <text evidence="2 11">Belongs to the alpha-IPM synthase/homocitrate synthase family. LeuA type 1 subfamily.</text>
</comment>
<comment type="catalytic activity">
    <reaction evidence="11">
        <text>3-methyl-2-oxobutanoate + acetyl-CoA + H2O = (2S)-2-isopropylmalate + CoA + H(+)</text>
        <dbReference type="Rhea" id="RHEA:21524"/>
        <dbReference type="ChEBI" id="CHEBI:1178"/>
        <dbReference type="ChEBI" id="CHEBI:11851"/>
        <dbReference type="ChEBI" id="CHEBI:15377"/>
        <dbReference type="ChEBI" id="CHEBI:15378"/>
        <dbReference type="ChEBI" id="CHEBI:57287"/>
        <dbReference type="ChEBI" id="CHEBI:57288"/>
        <dbReference type="EC" id="2.3.3.13"/>
    </reaction>
</comment>
<evidence type="ECO:0000256" key="8">
    <source>
        <dbReference type="ARBA" id="ARBA00022723"/>
    </source>
</evidence>
<evidence type="ECO:0000256" key="9">
    <source>
        <dbReference type="ARBA" id="ARBA00023211"/>
    </source>
</evidence>
<accession>F5YB42</accession>
<dbReference type="FunFam" id="1.10.238.260:FF:000001">
    <property type="entry name" value="2-isopropylmalate synthase"/>
    <property type="match status" value="1"/>
</dbReference>
<feature type="binding site" evidence="11">
    <location>
        <position position="202"/>
    </location>
    <ligand>
        <name>Mn(2+)</name>
        <dbReference type="ChEBI" id="CHEBI:29035"/>
    </ligand>
</feature>
<dbReference type="Pfam" id="PF00682">
    <property type="entry name" value="HMGL-like"/>
    <property type="match status" value="1"/>
</dbReference>
<gene>
    <name evidence="11 13" type="primary">leuA</name>
    <name evidence="13" type="ordered locus">TREAZ_3027</name>
</gene>
<dbReference type="GO" id="GO:0003985">
    <property type="term" value="F:acetyl-CoA C-acetyltransferase activity"/>
    <property type="evidence" value="ECO:0007669"/>
    <property type="project" value="UniProtKB-UniRule"/>
</dbReference>
<dbReference type="GO" id="GO:0003852">
    <property type="term" value="F:2-isopropylmalate synthase activity"/>
    <property type="evidence" value="ECO:0007669"/>
    <property type="project" value="UniProtKB-UniRule"/>
</dbReference>
<dbReference type="Gene3D" id="3.20.20.70">
    <property type="entry name" value="Aldolase class I"/>
    <property type="match status" value="1"/>
</dbReference>
<keyword evidence="5 11" id="KW-0432">Leucine biosynthesis</keyword>
<dbReference type="InterPro" id="IPR002034">
    <property type="entry name" value="AIPM/Hcit_synth_CS"/>
</dbReference>
<feature type="binding site" evidence="11">
    <location>
        <position position="238"/>
    </location>
    <ligand>
        <name>Mn(2+)</name>
        <dbReference type="ChEBI" id="CHEBI:29035"/>
    </ligand>
</feature>
<evidence type="ECO:0000256" key="6">
    <source>
        <dbReference type="ARBA" id="ARBA00022605"/>
    </source>
</evidence>
<evidence type="ECO:0000256" key="2">
    <source>
        <dbReference type="ARBA" id="ARBA00009396"/>
    </source>
</evidence>
<evidence type="ECO:0000313" key="14">
    <source>
        <dbReference type="Proteomes" id="UP000009222"/>
    </source>
</evidence>
<organism evidence="13 14">
    <name type="scientific">Leadbettera azotonutricia (strain ATCC BAA-888 / DSM 13862 / ZAS-9)</name>
    <name type="common">Treponema azotonutricium</name>
    <dbReference type="NCBI Taxonomy" id="545695"/>
    <lineage>
        <taxon>Bacteria</taxon>
        <taxon>Pseudomonadati</taxon>
        <taxon>Spirochaetota</taxon>
        <taxon>Spirochaetia</taxon>
        <taxon>Spirochaetales</taxon>
        <taxon>Breznakiellaceae</taxon>
        <taxon>Leadbettera</taxon>
    </lineage>
</organism>
<dbReference type="InParanoid" id="F5YB42"/>
<comment type="function">
    <text evidence="11">Catalyzes the condensation of the acetyl group of acetyl-CoA with 3-methyl-2-oxobutanoate (2-ketoisovalerate) to form 3-carboxy-3-hydroxy-4-methylpentanoate (2-isopropylmalate).</text>
</comment>
<feature type="domain" description="Pyruvate carboxyltransferase" evidence="12">
    <location>
        <begin position="5"/>
        <end position="267"/>
    </location>
</feature>
<proteinExistence type="inferred from homology"/>
<dbReference type="GO" id="GO:0005737">
    <property type="term" value="C:cytoplasm"/>
    <property type="evidence" value="ECO:0007669"/>
    <property type="project" value="UniProtKB-UniRule"/>
</dbReference>
<feature type="binding site" evidence="11">
    <location>
        <position position="14"/>
    </location>
    <ligand>
        <name>Mn(2+)</name>
        <dbReference type="ChEBI" id="CHEBI:29035"/>
    </ligand>
</feature>
<name>F5YB42_LEAAZ</name>
<keyword evidence="11" id="KW-0963">Cytoplasm</keyword>
<dbReference type="InterPro" id="IPR050073">
    <property type="entry name" value="2-IPM_HCS-like"/>
</dbReference>
<dbReference type="OrthoDB" id="9804858at2"/>
<keyword evidence="6 11" id="KW-0028">Amino-acid biosynthesis</keyword>
<feature type="binding site" evidence="11">
    <location>
        <position position="204"/>
    </location>
    <ligand>
        <name>Mn(2+)</name>
        <dbReference type="ChEBI" id="CHEBI:29035"/>
    </ligand>
</feature>
<comment type="pathway">
    <text evidence="1 11">Amino-acid biosynthesis; L-leucine biosynthesis; L-leucine from 3-methyl-2-oxobutanoate: step 1/4.</text>
</comment>
<dbReference type="GO" id="GO:0030145">
    <property type="term" value="F:manganese ion binding"/>
    <property type="evidence" value="ECO:0007669"/>
    <property type="project" value="UniProtKB-UniRule"/>
</dbReference>
<keyword evidence="14" id="KW-1185">Reference proteome</keyword>
<dbReference type="InterPro" id="IPR054691">
    <property type="entry name" value="LeuA/HCS_post-cat"/>
</dbReference>
<dbReference type="FunCoup" id="F5YB42">
    <property type="interactions" value="298"/>
</dbReference>
<dbReference type="RefSeq" id="WP_015712523.1">
    <property type="nucleotide sequence ID" value="NC_015577.1"/>
</dbReference>
<keyword evidence="10 11" id="KW-0100">Branched-chain amino acid biosynthesis</keyword>
<dbReference type="EC" id="2.3.3.13" evidence="3 11"/>
<evidence type="ECO:0000256" key="10">
    <source>
        <dbReference type="ARBA" id="ARBA00023304"/>
    </source>
</evidence>
<evidence type="ECO:0000256" key="1">
    <source>
        <dbReference type="ARBA" id="ARBA00004689"/>
    </source>
</evidence>
<keyword evidence="8 11" id="KW-0479">Metal-binding</keyword>
<dbReference type="SUPFAM" id="SSF110921">
    <property type="entry name" value="2-isopropylmalate synthase LeuA, allosteric (dimerisation) domain"/>
    <property type="match status" value="1"/>
</dbReference>
<dbReference type="NCBIfam" id="NF002086">
    <property type="entry name" value="PRK00915.1-3"/>
    <property type="match status" value="1"/>
</dbReference>
<dbReference type="InterPro" id="IPR013709">
    <property type="entry name" value="2-isopropylmalate_synth_dimer"/>
</dbReference>
<dbReference type="SMART" id="SM00917">
    <property type="entry name" value="LeuA_dimer"/>
    <property type="match status" value="1"/>
</dbReference>
<dbReference type="Proteomes" id="UP000009222">
    <property type="component" value="Chromosome"/>
</dbReference>
<dbReference type="STRING" id="545695.TREAZ_3027"/>
<dbReference type="InterPro" id="IPR036230">
    <property type="entry name" value="LeuA_allosteric_dom_sf"/>
</dbReference>
<sequence>MGRTVTIFDTTLRDGEQSPGCSMNLQEKLEVAKRLELLGVDVMEAGFPASSPGDLEAVKTIAGIIKNSTVAGLCRCLEKDIDAAREALGNAVSPRVHVFLATSPIHMEYKLKMTADQVLAQAIASVKYAKKFCSDVEFSAEDAFRSDPDFVCKVFGAVIEAGATTVNFPDTVGYALPDEFGARIKYIKEHTPGMGKAKLSVHCHNDLGLAVANSIAAVVNGAEQAECTVNGIGERAGNASLEEIVMALRVRKDMLDVDTKIDTTQIYTASRLVSQVTGVKVQPNKAIVGDNAFAHEAGIHQHGVLANRATYEIMTPESIGIPKNRMVLGKHSGKHAFEDRLKDLGLSVDSKTLETVFGDFKNLADKKKVVSDRDIEALVMGASASVPETWKLDHWVVNTGSALGASGTIRLQHKDGPAQKEVSMGDGPIDSIFKAINHIVGKDPELELYEIGAITGGSSSQGETMVKICWDGRRYNGRGVSTDVVESSIKAYISAINAMEWELAASAKRPQE</sequence>
<dbReference type="SUPFAM" id="SSF51569">
    <property type="entry name" value="Aldolase"/>
    <property type="match status" value="1"/>
</dbReference>
<dbReference type="Pfam" id="PF08502">
    <property type="entry name" value="LeuA_dimer"/>
    <property type="match status" value="1"/>
</dbReference>
<dbReference type="Gene3D" id="3.30.160.270">
    <property type="match status" value="1"/>
</dbReference>
<evidence type="ECO:0000256" key="11">
    <source>
        <dbReference type="HAMAP-Rule" id="MF_01025"/>
    </source>
</evidence>
<dbReference type="FunFam" id="3.20.20.70:FF:000010">
    <property type="entry name" value="2-isopropylmalate synthase"/>
    <property type="match status" value="1"/>
</dbReference>
<dbReference type="UniPathway" id="UPA00048">
    <property type="reaction ID" value="UER00070"/>
</dbReference>
<dbReference type="PROSITE" id="PS50991">
    <property type="entry name" value="PYR_CT"/>
    <property type="match status" value="1"/>
</dbReference>
<evidence type="ECO:0000256" key="4">
    <source>
        <dbReference type="ARBA" id="ARBA00018198"/>
    </source>
</evidence>
<protein>
    <recommendedName>
        <fullName evidence="4 11">2-isopropylmalate synthase</fullName>
        <ecNumber evidence="3 11">2.3.3.13</ecNumber>
    </recommendedName>
    <alternativeName>
        <fullName evidence="11">Alpha-IPM synthase</fullName>
    </alternativeName>
    <alternativeName>
        <fullName evidence="11">Alpha-isopropylmalate synthase</fullName>
    </alternativeName>
</protein>
<dbReference type="PANTHER" id="PTHR10277">
    <property type="entry name" value="HOMOCITRATE SYNTHASE-RELATED"/>
    <property type="match status" value="1"/>
</dbReference>
<dbReference type="InterPro" id="IPR013785">
    <property type="entry name" value="Aldolase_TIM"/>
</dbReference>
<evidence type="ECO:0000256" key="5">
    <source>
        <dbReference type="ARBA" id="ARBA00022430"/>
    </source>
</evidence>
<dbReference type="PANTHER" id="PTHR10277:SF9">
    <property type="entry name" value="2-ISOPROPYLMALATE SYNTHASE 1, CHLOROPLASTIC-RELATED"/>
    <property type="match status" value="1"/>
</dbReference>
<dbReference type="GO" id="GO:0009098">
    <property type="term" value="P:L-leucine biosynthetic process"/>
    <property type="evidence" value="ECO:0007669"/>
    <property type="project" value="UniProtKB-UniRule"/>
</dbReference>